<evidence type="ECO:0000313" key="3">
    <source>
        <dbReference type="Proteomes" id="UP000637695"/>
    </source>
</evidence>
<keyword evidence="3" id="KW-1185">Reference proteome</keyword>
<protein>
    <submittedName>
        <fullName evidence="2">Uncharacterized protein</fullName>
    </submittedName>
</protein>
<keyword evidence="1" id="KW-0472">Membrane</keyword>
<evidence type="ECO:0000313" key="2">
    <source>
        <dbReference type="EMBL" id="GGJ01735.1"/>
    </source>
</evidence>
<evidence type="ECO:0000256" key="1">
    <source>
        <dbReference type="SAM" id="Phobius"/>
    </source>
</evidence>
<dbReference type="EMBL" id="BMOY01000009">
    <property type="protein sequence ID" value="GGJ01735.1"/>
    <property type="molecule type" value="Genomic_DNA"/>
</dbReference>
<dbReference type="RefSeq" id="WP_188881368.1">
    <property type="nucleotide sequence ID" value="NZ_BMOY01000009.1"/>
</dbReference>
<keyword evidence="1" id="KW-0812">Transmembrane</keyword>
<sequence>MIIGFGFGDPLTSLLMLLATSLASYGIYRLVTRRRRPRDKEARREQLRRYYYEQRELARRMAREFDLTDEEIERRIDEELRDDGPR</sequence>
<reference evidence="2" key="2">
    <citation type="submission" date="2020-09" db="EMBL/GenBank/DDBJ databases">
        <authorList>
            <person name="Sun Q."/>
            <person name="Ohkuma M."/>
        </authorList>
    </citation>
    <scope>NUCLEOTIDE SEQUENCE</scope>
    <source>
        <strain evidence="2">JCM 18487</strain>
    </source>
</reference>
<proteinExistence type="predicted"/>
<comment type="caution">
    <text evidence="2">The sequence shown here is derived from an EMBL/GenBank/DDBJ whole genome shotgun (WGS) entry which is preliminary data.</text>
</comment>
<gene>
    <name evidence="2" type="ORF">GCM10010885_08690</name>
</gene>
<feature type="transmembrane region" description="Helical" evidence="1">
    <location>
        <begin position="12"/>
        <end position="31"/>
    </location>
</feature>
<dbReference type="Proteomes" id="UP000637695">
    <property type="component" value="Unassembled WGS sequence"/>
</dbReference>
<organism evidence="2 3">
    <name type="scientific">Alicyclobacillus cellulosilyticus</name>
    <dbReference type="NCBI Taxonomy" id="1003997"/>
    <lineage>
        <taxon>Bacteria</taxon>
        <taxon>Bacillati</taxon>
        <taxon>Bacillota</taxon>
        <taxon>Bacilli</taxon>
        <taxon>Bacillales</taxon>
        <taxon>Alicyclobacillaceae</taxon>
        <taxon>Alicyclobacillus</taxon>
    </lineage>
</organism>
<keyword evidence="1" id="KW-1133">Transmembrane helix</keyword>
<reference evidence="2" key="1">
    <citation type="journal article" date="2014" name="Int. J. Syst. Evol. Microbiol.">
        <title>Complete genome sequence of Corynebacterium casei LMG S-19264T (=DSM 44701T), isolated from a smear-ripened cheese.</title>
        <authorList>
            <consortium name="US DOE Joint Genome Institute (JGI-PGF)"/>
            <person name="Walter F."/>
            <person name="Albersmeier A."/>
            <person name="Kalinowski J."/>
            <person name="Ruckert C."/>
        </authorList>
    </citation>
    <scope>NUCLEOTIDE SEQUENCE</scope>
    <source>
        <strain evidence="2">JCM 18487</strain>
    </source>
</reference>
<name>A0A917K5N4_9BACL</name>
<accession>A0A917K5N4</accession>
<dbReference type="AlphaFoldDB" id="A0A917K5N4"/>